<reference evidence="2" key="1">
    <citation type="submission" date="2021-01" db="EMBL/GenBank/DDBJ databases">
        <authorList>
            <person name="Corre E."/>
            <person name="Pelletier E."/>
            <person name="Niang G."/>
            <person name="Scheremetjew M."/>
            <person name="Finn R."/>
            <person name="Kale V."/>
            <person name="Holt S."/>
            <person name="Cochrane G."/>
            <person name="Meng A."/>
            <person name="Brown T."/>
            <person name="Cohen L."/>
        </authorList>
    </citation>
    <scope>NUCLEOTIDE SEQUENCE</scope>
    <source>
        <strain evidence="2">CCMP1510</strain>
    </source>
</reference>
<dbReference type="AlphaFoldDB" id="A0A7S3K4V1"/>
<accession>A0A7S3K4V1</accession>
<name>A0A7S3K4V1_9STRA</name>
<dbReference type="InterPro" id="IPR000014">
    <property type="entry name" value="PAS"/>
</dbReference>
<dbReference type="EMBL" id="HBIJ01023394">
    <property type="protein sequence ID" value="CAE0374634.1"/>
    <property type="molecule type" value="Transcribed_RNA"/>
</dbReference>
<evidence type="ECO:0008006" key="3">
    <source>
        <dbReference type="Google" id="ProtNLM"/>
    </source>
</evidence>
<feature type="region of interest" description="Disordered" evidence="1">
    <location>
        <begin position="296"/>
        <end position="322"/>
    </location>
</feature>
<gene>
    <name evidence="2" type="ORF">ALAG00032_LOCUS15438</name>
</gene>
<proteinExistence type="predicted"/>
<evidence type="ECO:0000256" key="1">
    <source>
        <dbReference type="SAM" id="MobiDB-lite"/>
    </source>
</evidence>
<feature type="region of interest" description="Disordered" evidence="1">
    <location>
        <begin position="172"/>
        <end position="191"/>
    </location>
</feature>
<protein>
    <recommendedName>
        <fullName evidence="3">PAS domain-containing protein</fullName>
    </recommendedName>
</protein>
<dbReference type="CDD" id="cd00130">
    <property type="entry name" value="PAS"/>
    <property type="match status" value="1"/>
</dbReference>
<sequence>MRRQCLANPKFEDSIPAYVPTPLITRVLLYKKSVDDPPTNDPIPIHVIDKRLCSQLGYEQRELLGRSFVDLIYDLADEKKSISDALMSDTGDRKTTFLVSKDGERKGPYTLEIMSIRSKNSTLDASRRERPCITISVVSCANRAILFKLQDFFVDLENDKVEEEPIPRLRSSIRKPSASKSNMKKDQRPLKASEVAITNPSVNENFDVVGAPLPPAFLPNWNGLMQVPLGLPPPPPRLFTMPQTLPFPPPLGPIPLTGNLPPPPLFPPFGSTFSQHPLSATAPRMMMQLPPRPFILPLPNPSQSISSTIPPPQSGNRQNDDV</sequence>
<evidence type="ECO:0000313" key="2">
    <source>
        <dbReference type="EMBL" id="CAE0374634.1"/>
    </source>
</evidence>
<organism evidence="2">
    <name type="scientific">Aureoumbra lagunensis</name>
    <dbReference type="NCBI Taxonomy" id="44058"/>
    <lineage>
        <taxon>Eukaryota</taxon>
        <taxon>Sar</taxon>
        <taxon>Stramenopiles</taxon>
        <taxon>Ochrophyta</taxon>
        <taxon>Pelagophyceae</taxon>
        <taxon>Pelagomonadales</taxon>
        <taxon>Aureoumbra</taxon>
    </lineage>
</organism>